<proteinExistence type="predicted"/>
<organism evidence="1 2">
    <name type="scientific">Paenibacillus darwinianus</name>
    <dbReference type="NCBI Taxonomy" id="1380763"/>
    <lineage>
        <taxon>Bacteria</taxon>
        <taxon>Bacillati</taxon>
        <taxon>Bacillota</taxon>
        <taxon>Bacilli</taxon>
        <taxon>Bacillales</taxon>
        <taxon>Paenibacillaceae</taxon>
        <taxon>Paenibacillus</taxon>
    </lineage>
</organism>
<evidence type="ECO:0000313" key="2">
    <source>
        <dbReference type="Proteomes" id="UP000053750"/>
    </source>
</evidence>
<keyword evidence="2" id="KW-1185">Reference proteome</keyword>
<accession>A0A9W5RZX6</accession>
<name>A0A9W5RZX6_9BACL</name>
<evidence type="ECO:0000313" key="1">
    <source>
        <dbReference type="EMBL" id="EXX85946.1"/>
    </source>
</evidence>
<evidence type="ECO:0008006" key="3">
    <source>
        <dbReference type="Google" id="ProtNLM"/>
    </source>
</evidence>
<dbReference type="Proteomes" id="UP000053750">
    <property type="component" value="Unassembled WGS sequence"/>
</dbReference>
<sequence length="99" mass="11570">MAFGLQRAELVEWKKRVAAGEIAYMTHYWLEARWPDSTTVTKVGCADLGKLSRWCRSNGLNPEYIHARDDYPHYDLIGSKQREILAREGLWEQIERFGL</sequence>
<comment type="caution">
    <text evidence="1">The sequence shown here is derived from an EMBL/GenBank/DDBJ whole genome shotgun (WGS) entry which is preliminary data.</text>
</comment>
<protein>
    <recommendedName>
        <fullName evidence="3">YneQ</fullName>
    </recommendedName>
</protein>
<dbReference type="RefSeq" id="WP_036584869.1">
    <property type="nucleotide sequence ID" value="NZ_KK082139.1"/>
</dbReference>
<reference evidence="1 2" key="1">
    <citation type="submission" date="2014-02" db="EMBL/GenBank/DDBJ databases">
        <title>Genome sequence of Paenibacillus darwinianus reveals adaptive mechanisms for survival in Antarctic soils.</title>
        <authorList>
            <person name="Dsouza M."/>
            <person name="Taylor M.W."/>
            <person name="Turner S.J."/>
            <person name="Aislabie J."/>
        </authorList>
    </citation>
    <scope>NUCLEOTIDE SEQUENCE [LARGE SCALE GENOMIC DNA]</scope>
    <source>
        <strain evidence="1 2">CE1</strain>
    </source>
</reference>
<dbReference type="OrthoDB" id="2361368at2"/>
<dbReference type="AlphaFoldDB" id="A0A9W5RZX6"/>
<dbReference type="EMBL" id="JFHU01000205">
    <property type="protein sequence ID" value="EXX85946.1"/>
    <property type="molecule type" value="Genomic_DNA"/>
</dbReference>
<gene>
    <name evidence="1" type="ORF">BG53_07230</name>
</gene>